<dbReference type="RefSeq" id="XP_005180130.1">
    <property type="nucleotide sequence ID" value="XM_005180073.3"/>
</dbReference>
<evidence type="ECO:0000313" key="3">
    <source>
        <dbReference type="EnsemblMetazoa" id="MDOA012539-PA"/>
    </source>
</evidence>
<reference evidence="5" key="2">
    <citation type="submission" date="2025-04" db="UniProtKB">
        <authorList>
            <consortium name="RefSeq"/>
        </authorList>
    </citation>
    <scope>IDENTIFICATION</scope>
    <source>
        <strain evidence="5">Aabys</strain>
    </source>
</reference>
<proteinExistence type="predicted"/>
<dbReference type="GeneID" id="101887730"/>
<keyword evidence="1" id="KW-0175">Coiled coil</keyword>
<dbReference type="EnsemblMetazoa" id="MDOA012539-RA">
    <property type="protein sequence ID" value="MDOA012539-PA"/>
    <property type="gene ID" value="MDOA012539"/>
</dbReference>
<evidence type="ECO:0000313" key="5">
    <source>
        <dbReference type="RefSeq" id="XP_005180130.1"/>
    </source>
</evidence>
<dbReference type="KEGG" id="mde:101887730"/>
<feature type="signal peptide" evidence="2">
    <location>
        <begin position="1"/>
        <end position="25"/>
    </location>
</feature>
<name>A0A1I8N829_MUSDO</name>
<evidence type="ECO:0000256" key="1">
    <source>
        <dbReference type="SAM" id="Coils"/>
    </source>
</evidence>
<sequence>MLHFSNIFAVACVCVLFVICGRVQCEADLRSDDELVQHYTNVYKIKEEMQRIQSGVEIVKKKFQQQLKLLQDLRTAKEAAATNKNDEICDQMSRFVEATKRKHQSFETRLAQKLDEIQDEQNELSLNILNRKNCAPPNHVSSIAESSSTASLSEISEKLMHFEKQIQQLGTKQAKLQQQQVEQMNLITEIVEKLLQHTVKFEKFGKEVPTVVKEAVSSSKDVSRPHHAVLPIDFILGMTQKQNEIKK</sequence>
<reference evidence="3" key="1">
    <citation type="submission" date="2020-05" db="UniProtKB">
        <authorList>
            <consortium name="EnsemblMetazoa"/>
        </authorList>
    </citation>
    <scope>IDENTIFICATION</scope>
    <source>
        <strain evidence="3">Aabys</strain>
    </source>
</reference>
<dbReference type="AlphaFoldDB" id="A0A1I8N829"/>
<feature type="coiled-coil region" evidence="1">
    <location>
        <begin position="152"/>
        <end position="179"/>
    </location>
</feature>
<keyword evidence="4" id="KW-1185">Reference proteome</keyword>
<dbReference type="Proteomes" id="UP001652621">
    <property type="component" value="Unplaced"/>
</dbReference>
<gene>
    <name evidence="3" type="primary">101887730</name>
    <name evidence="5" type="synonym">LOC101887730</name>
</gene>
<evidence type="ECO:0000256" key="2">
    <source>
        <dbReference type="SAM" id="SignalP"/>
    </source>
</evidence>
<accession>A0A1I8N829</accession>
<protein>
    <submittedName>
        <fullName evidence="5">Uncharacterized protein LOC101887730</fullName>
    </submittedName>
</protein>
<keyword evidence="2" id="KW-0732">Signal</keyword>
<dbReference type="VEuPathDB" id="VectorBase:MDOA012539"/>
<evidence type="ECO:0000313" key="4">
    <source>
        <dbReference type="Proteomes" id="UP001652621"/>
    </source>
</evidence>
<organism evidence="3">
    <name type="scientific">Musca domestica</name>
    <name type="common">House fly</name>
    <dbReference type="NCBI Taxonomy" id="7370"/>
    <lineage>
        <taxon>Eukaryota</taxon>
        <taxon>Metazoa</taxon>
        <taxon>Ecdysozoa</taxon>
        <taxon>Arthropoda</taxon>
        <taxon>Hexapoda</taxon>
        <taxon>Insecta</taxon>
        <taxon>Pterygota</taxon>
        <taxon>Neoptera</taxon>
        <taxon>Endopterygota</taxon>
        <taxon>Diptera</taxon>
        <taxon>Brachycera</taxon>
        <taxon>Muscomorpha</taxon>
        <taxon>Muscoidea</taxon>
        <taxon>Muscidae</taxon>
        <taxon>Musca</taxon>
    </lineage>
</organism>
<feature type="chain" id="PRO_5044561441" evidence="2">
    <location>
        <begin position="26"/>
        <end position="247"/>
    </location>
</feature>
<dbReference type="VEuPathDB" id="VectorBase:MDOMA2_017598"/>